<protein>
    <recommendedName>
        <fullName evidence="2">ribonuclease H</fullName>
        <ecNumber evidence="2">3.1.26.4</ecNumber>
    </recommendedName>
</protein>
<evidence type="ECO:0000313" key="5">
    <source>
        <dbReference type="Proteomes" id="UP001145742"/>
    </source>
</evidence>
<dbReference type="InterPro" id="IPR051320">
    <property type="entry name" value="Viral_Replic_Matur_Polypro"/>
</dbReference>
<proteinExistence type="inferred from homology"/>
<dbReference type="InterPro" id="IPR043128">
    <property type="entry name" value="Rev_trsase/Diguanyl_cyclase"/>
</dbReference>
<dbReference type="InterPro" id="IPR000477">
    <property type="entry name" value="RT_dom"/>
</dbReference>
<keyword evidence="5" id="KW-1185">Reference proteome</keyword>
<dbReference type="Pfam" id="PF00078">
    <property type="entry name" value="RVT_1"/>
    <property type="match status" value="1"/>
</dbReference>
<dbReference type="PANTHER" id="PTHR33064">
    <property type="entry name" value="POL PROTEIN"/>
    <property type="match status" value="1"/>
</dbReference>
<sequence>MLSGYTGAESISISGLTGGSQHLTVLEAEVSPTGKEWHRHPIVTGPEVPCVLGIDYLRNGYFKDPKRLHWAFGIATGETEETKELNTLPGLSEEPSAVGLLKVEEQLVPLATAMVNHQQHRIDRDSVTPIHKMIHELEGQGVISKTHSLFNSPIWPVRKSNGEWKLTLGYCGLNEVTPPLSSAVPNMLELQYELESEAAKWYATTWPHYQCFFLHSVDSRMQEHFAFTWRGVQYNRNRLPQGWKHSPTTCHELIQTALEKGEAPEHLQYINDIIIWRNTAGEVFEKREKTIQIFLRAGFAIK</sequence>
<dbReference type="PANTHER" id="PTHR33064:SF29">
    <property type="entry name" value="PEPTIDASE A2 DOMAIN-CONTAINING PROTEIN-RELATED"/>
    <property type="match status" value="1"/>
</dbReference>
<accession>A0ABQ9DU81</accession>
<dbReference type="Gene3D" id="3.10.10.10">
    <property type="entry name" value="HIV Type 1 Reverse Transcriptase, subunit A, domain 1"/>
    <property type="match status" value="1"/>
</dbReference>
<dbReference type="Gene3D" id="3.30.70.270">
    <property type="match status" value="1"/>
</dbReference>
<evidence type="ECO:0000256" key="2">
    <source>
        <dbReference type="ARBA" id="ARBA00012180"/>
    </source>
</evidence>
<evidence type="ECO:0000259" key="3">
    <source>
        <dbReference type="Pfam" id="PF00078"/>
    </source>
</evidence>
<name>A0ABQ9DU81_9PASS</name>
<comment type="similarity">
    <text evidence="1">Belongs to the beta type-B retroviral polymerase family. HERV class-II K(HML-2) pol subfamily.</text>
</comment>
<evidence type="ECO:0000256" key="1">
    <source>
        <dbReference type="ARBA" id="ARBA00010879"/>
    </source>
</evidence>
<organism evidence="4 5">
    <name type="scientific">Willisornis vidua</name>
    <name type="common">Xingu scale-backed antbird</name>
    <dbReference type="NCBI Taxonomy" id="1566151"/>
    <lineage>
        <taxon>Eukaryota</taxon>
        <taxon>Metazoa</taxon>
        <taxon>Chordata</taxon>
        <taxon>Craniata</taxon>
        <taxon>Vertebrata</taxon>
        <taxon>Euteleostomi</taxon>
        <taxon>Archelosauria</taxon>
        <taxon>Archosauria</taxon>
        <taxon>Dinosauria</taxon>
        <taxon>Saurischia</taxon>
        <taxon>Theropoda</taxon>
        <taxon>Coelurosauria</taxon>
        <taxon>Aves</taxon>
        <taxon>Neognathae</taxon>
        <taxon>Neoaves</taxon>
        <taxon>Telluraves</taxon>
        <taxon>Australaves</taxon>
        <taxon>Passeriformes</taxon>
        <taxon>Thamnophilidae</taxon>
        <taxon>Willisornis</taxon>
    </lineage>
</organism>
<dbReference type="EC" id="3.1.26.4" evidence="2"/>
<gene>
    <name evidence="4" type="ORF">WISP_03825</name>
</gene>
<evidence type="ECO:0000313" key="4">
    <source>
        <dbReference type="EMBL" id="KAJ7427803.1"/>
    </source>
</evidence>
<reference evidence="4" key="1">
    <citation type="submission" date="2019-10" db="EMBL/GenBank/DDBJ databases">
        <authorList>
            <person name="Soares A.E.R."/>
            <person name="Aleixo A."/>
            <person name="Schneider P."/>
            <person name="Miyaki C.Y."/>
            <person name="Schneider M.P."/>
            <person name="Mello C."/>
            <person name="Vasconcelos A.T.R."/>
        </authorList>
    </citation>
    <scope>NUCLEOTIDE SEQUENCE</scope>
    <source>
        <tissue evidence="4">Muscle</tissue>
    </source>
</reference>
<comment type="caution">
    <text evidence="4">The sequence shown here is derived from an EMBL/GenBank/DDBJ whole genome shotgun (WGS) entry which is preliminary data.</text>
</comment>
<feature type="domain" description="Reverse transcriptase" evidence="3">
    <location>
        <begin position="159"/>
        <end position="299"/>
    </location>
</feature>
<dbReference type="SUPFAM" id="SSF56672">
    <property type="entry name" value="DNA/RNA polymerases"/>
    <property type="match status" value="1"/>
</dbReference>
<dbReference type="InterPro" id="IPR043502">
    <property type="entry name" value="DNA/RNA_pol_sf"/>
</dbReference>
<dbReference type="EMBL" id="WHWB01031820">
    <property type="protein sequence ID" value="KAJ7427803.1"/>
    <property type="molecule type" value="Genomic_DNA"/>
</dbReference>
<dbReference type="Proteomes" id="UP001145742">
    <property type="component" value="Unassembled WGS sequence"/>
</dbReference>